<evidence type="ECO:0000259" key="3">
    <source>
        <dbReference type="Pfam" id="PF01464"/>
    </source>
</evidence>
<dbReference type="EMBL" id="BLJE01000010">
    <property type="protein sequence ID" value="GFE67279.1"/>
    <property type="molecule type" value="Genomic_DNA"/>
</dbReference>
<dbReference type="InterPro" id="IPR023346">
    <property type="entry name" value="Lysozyme-like_dom_sf"/>
</dbReference>
<comment type="similarity">
    <text evidence="2">Belongs to the virb1 family.</text>
</comment>
<proteinExistence type="inferred from homology"/>
<sequence length="213" mass="24062">MPMAEAMIFRSDGNLRTTAGWVAHEPDNLQHAQNYTNTKSGQTKSGDRNRVLRAIEITAARYAHKEILQRLSLSSPNWHYLFRALIEAESLYRSDAVSAKGAVGLGQLMPATARALDVDPKDPEQNLDGSARYLLTQLRRFRDIDLALAAYNAGPTRIRTYGQVPPFPETRRYIARIHRIRARLALSGLELLRPLSPQQRPSIPRVTTVEQRH</sequence>
<protein>
    <recommendedName>
        <fullName evidence="3">Transglycosylase SLT domain-containing protein</fullName>
    </recommendedName>
</protein>
<name>A0A6N6JNT2_9RHOB</name>
<gene>
    <name evidence="4" type="ORF">KIN_43530</name>
</gene>
<dbReference type="Gene3D" id="1.10.530.10">
    <property type="match status" value="1"/>
</dbReference>
<dbReference type="SUPFAM" id="SSF53955">
    <property type="entry name" value="Lysozyme-like"/>
    <property type="match status" value="1"/>
</dbReference>
<keyword evidence="5" id="KW-1185">Reference proteome</keyword>
<reference evidence="4 5" key="1">
    <citation type="submission" date="2019-12" db="EMBL/GenBank/DDBJ databases">
        <title>Litoreibacter badius sp. nov., a novel bacteriochlorophyll a-containing bacterium in the genus Litoreibacter.</title>
        <authorList>
            <person name="Kanamuro M."/>
            <person name="Takabe Y."/>
            <person name="Mori K."/>
            <person name="Takaichi S."/>
            <person name="Hanada S."/>
        </authorList>
    </citation>
    <scope>NUCLEOTIDE SEQUENCE [LARGE SCALE GENOMIC DNA]</scope>
    <source>
        <strain evidence="4 5">K6</strain>
    </source>
</reference>
<dbReference type="PANTHER" id="PTHR37423">
    <property type="entry name" value="SOLUBLE LYTIC MUREIN TRANSGLYCOSYLASE-RELATED"/>
    <property type="match status" value="1"/>
</dbReference>
<organism evidence="4 5">
    <name type="scientific">Litoreibacter roseus</name>
    <dbReference type="NCBI Taxonomy" id="2601869"/>
    <lineage>
        <taxon>Bacteria</taxon>
        <taxon>Pseudomonadati</taxon>
        <taxon>Pseudomonadota</taxon>
        <taxon>Alphaproteobacteria</taxon>
        <taxon>Rhodobacterales</taxon>
        <taxon>Roseobacteraceae</taxon>
        <taxon>Litoreibacter</taxon>
    </lineage>
</organism>
<dbReference type="Proteomes" id="UP000436822">
    <property type="component" value="Unassembled WGS sequence"/>
</dbReference>
<comment type="similarity">
    <text evidence="1">Belongs to the transglycosylase Slt family.</text>
</comment>
<dbReference type="AlphaFoldDB" id="A0A6N6JNT2"/>
<accession>A0A6N6JNT2</accession>
<evidence type="ECO:0000256" key="2">
    <source>
        <dbReference type="ARBA" id="ARBA00009387"/>
    </source>
</evidence>
<dbReference type="Pfam" id="PF01464">
    <property type="entry name" value="SLT"/>
    <property type="match status" value="1"/>
</dbReference>
<dbReference type="PANTHER" id="PTHR37423:SF2">
    <property type="entry name" value="MEMBRANE-BOUND LYTIC MUREIN TRANSGLYCOSYLASE C"/>
    <property type="match status" value="1"/>
</dbReference>
<comment type="caution">
    <text evidence="4">The sequence shown here is derived from an EMBL/GenBank/DDBJ whole genome shotgun (WGS) entry which is preliminary data.</text>
</comment>
<dbReference type="InterPro" id="IPR008258">
    <property type="entry name" value="Transglycosylase_SLT_dom_1"/>
</dbReference>
<evidence type="ECO:0000313" key="5">
    <source>
        <dbReference type="Proteomes" id="UP000436822"/>
    </source>
</evidence>
<evidence type="ECO:0000256" key="1">
    <source>
        <dbReference type="ARBA" id="ARBA00007734"/>
    </source>
</evidence>
<evidence type="ECO:0000313" key="4">
    <source>
        <dbReference type="EMBL" id="GFE67279.1"/>
    </source>
</evidence>
<feature type="domain" description="Transglycosylase SLT" evidence="3">
    <location>
        <begin position="77"/>
        <end position="163"/>
    </location>
</feature>
<dbReference type="CDD" id="cd00254">
    <property type="entry name" value="LT-like"/>
    <property type="match status" value="1"/>
</dbReference>